<sequence>MKKQFSSLIIGLLMISSLQAQIKIGENPEVLHPASVLELESTSRVLVITRMNTVQMESLTPLQGAMVYNLDTECVHFFDGTQWINPCDQPDEQTFSADAIVNANPTIVITEDGTNFNFEVGMIRGENIVPTSVNGQVHLQEQSITGDRIADATISFDKFGSGTTSGELLQWNGTQWILVDESALTVTEQDGVVGNEVTGPADATLVLSGTGDALSPFLLDVNAGGINTVELADNAVNSLKIEDGQVSNLDLATDAVTNDKMANDAVGTNEIIDGNVTNEKLDKANIPLSGFGPAAANVNMGGFQINNLQDPTVAQDAATMAYVDAEIFASNAADGDTDSNNEIQDLSLITNTLGLSGSAATVDLAPYLDDTTLDEAAVDAFVANNGYLTVEVDGDASNEIQDLSLTTNTLELSGSAATVDLAPYLDDTTLDEAAVDAFVANNGYLTVEVDGDASNEIQDLSLTTNTLELSGSAATVDLAPYLDDTTLDEAAVDAFVANNGYLTVEVDGDASNEIQDLSLTTNTLGLSGSAATVDLAPYLDDTTLDETAVDAFVANNGYLTVEVDGDASNEIQDLSLTTNTLALSGSAATVDLTPYLDNTDAQDLSVTQNTLSISGGATTIDLAIKPIISLSTDSTLNNTHYTVILNAGINNLAFPAAGTNLGRVYIIKNISGVAVTTGNYQNLTNATVNSLGNNTTITIQSDGTSWQQIN</sequence>
<organism evidence="2 3">
    <name type="scientific">Flagellimonas algicola</name>
    <dbReference type="NCBI Taxonomy" id="2583815"/>
    <lineage>
        <taxon>Bacteria</taxon>
        <taxon>Pseudomonadati</taxon>
        <taxon>Bacteroidota</taxon>
        <taxon>Flavobacteriia</taxon>
        <taxon>Flavobacteriales</taxon>
        <taxon>Flavobacteriaceae</taxon>
        <taxon>Flagellimonas</taxon>
    </lineage>
</organism>
<proteinExistence type="predicted"/>
<name>A0ABY2WGZ1_9FLAO</name>
<feature type="chain" id="PRO_5046957489" evidence="1">
    <location>
        <begin position="21"/>
        <end position="710"/>
    </location>
</feature>
<evidence type="ECO:0000313" key="3">
    <source>
        <dbReference type="Proteomes" id="UP000751614"/>
    </source>
</evidence>
<feature type="signal peptide" evidence="1">
    <location>
        <begin position="1"/>
        <end position="20"/>
    </location>
</feature>
<dbReference type="EMBL" id="VCNI01000003">
    <property type="protein sequence ID" value="TMU50835.1"/>
    <property type="molecule type" value="Genomic_DNA"/>
</dbReference>
<protein>
    <submittedName>
        <fullName evidence="2">Uncharacterized protein</fullName>
    </submittedName>
</protein>
<dbReference type="Proteomes" id="UP000751614">
    <property type="component" value="Unassembled WGS sequence"/>
</dbReference>
<evidence type="ECO:0000313" key="2">
    <source>
        <dbReference type="EMBL" id="TMU50835.1"/>
    </source>
</evidence>
<gene>
    <name evidence="2" type="ORF">FGG15_16535</name>
</gene>
<keyword evidence="3" id="KW-1185">Reference proteome</keyword>
<comment type="caution">
    <text evidence="2">The sequence shown here is derived from an EMBL/GenBank/DDBJ whole genome shotgun (WGS) entry which is preliminary data.</text>
</comment>
<evidence type="ECO:0000256" key="1">
    <source>
        <dbReference type="SAM" id="SignalP"/>
    </source>
</evidence>
<keyword evidence="1" id="KW-0732">Signal</keyword>
<dbReference type="RefSeq" id="WP_138838388.1">
    <property type="nucleotide sequence ID" value="NZ_VCNI01000003.1"/>
</dbReference>
<reference evidence="2 3" key="1">
    <citation type="submission" date="2019-05" db="EMBL/GenBank/DDBJ databases">
        <title>Flagellimonas sp. AsT0115, sp. nov., isolated from a marine red algae, Asparagopsis taxiformis.</title>
        <authorList>
            <person name="Kim J."/>
            <person name="Jeong S.E."/>
            <person name="Jeon C.O."/>
        </authorList>
    </citation>
    <scope>NUCLEOTIDE SEQUENCE [LARGE SCALE GENOMIC DNA]</scope>
    <source>
        <strain evidence="2 3">AsT0115</strain>
    </source>
</reference>
<accession>A0ABY2WGZ1</accession>